<dbReference type="PANTHER" id="PTHR43839">
    <property type="entry name" value="OPPC IN A BINDING PROTEIN-DEPENDENT TRANSPORT SYSTEM"/>
    <property type="match status" value="1"/>
</dbReference>
<dbReference type="OrthoDB" id="9814383at2"/>
<keyword evidence="3 6" id="KW-0812">Transmembrane</keyword>
<feature type="domain" description="ABC transmembrane type-1" evidence="7">
    <location>
        <begin position="88"/>
        <end position="311"/>
    </location>
</feature>
<accession>A0A1Y0IKN5</accession>
<protein>
    <recommendedName>
        <fullName evidence="7">ABC transmembrane type-1 domain-containing protein</fullName>
    </recommendedName>
</protein>
<dbReference type="RefSeq" id="WP_087456001.1">
    <property type="nucleotide sequence ID" value="NZ_CP021434.1"/>
</dbReference>
<feature type="transmembrane region" description="Helical" evidence="6">
    <location>
        <begin position="125"/>
        <end position="143"/>
    </location>
</feature>
<evidence type="ECO:0000259" key="7">
    <source>
        <dbReference type="PROSITE" id="PS50928"/>
    </source>
</evidence>
<organism evidence="8 9">
    <name type="scientific">Tumebacillus avium</name>
    <dbReference type="NCBI Taxonomy" id="1903704"/>
    <lineage>
        <taxon>Bacteria</taxon>
        <taxon>Bacillati</taxon>
        <taxon>Bacillota</taxon>
        <taxon>Bacilli</taxon>
        <taxon>Bacillales</taxon>
        <taxon>Alicyclobacillaceae</taxon>
        <taxon>Tumebacillus</taxon>
    </lineage>
</organism>
<proteinExistence type="inferred from homology"/>
<feature type="transmembrane region" description="Helical" evidence="6">
    <location>
        <begin position="163"/>
        <end position="183"/>
    </location>
</feature>
<dbReference type="Proteomes" id="UP000195437">
    <property type="component" value="Chromosome"/>
</dbReference>
<dbReference type="GO" id="GO:0005886">
    <property type="term" value="C:plasma membrane"/>
    <property type="evidence" value="ECO:0007669"/>
    <property type="project" value="UniProtKB-SubCell"/>
</dbReference>
<evidence type="ECO:0000256" key="1">
    <source>
        <dbReference type="ARBA" id="ARBA00004141"/>
    </source>
</evidence>
<dbReference type="CDD" id="cd06261">
    <property type="entry name" value="TM_PBP2"/>
    <property type="match status" value="1"/>
</dbReference>
<dbReference type="InterPro" id="IPR000515">
    <property type="entry name" value="MetI-like"/>
</dbReference>
<evidence type="ECO:0000256" key="2">
    <source>
        <dbReference type="ARBA" id="ARBA00022448"/>
    </source>
</evidence>
<keyword evidence="9" id="KW-1185">Reference proteome</keyword>
<comment type="subcellular location">
    <subcellularLocation>
        <location evidence="6">Cell membrane</location>
        <topology evidence="6">Multi-pass membrane protein</topology>
    </subcellularLocation>
    <subcellularLocation>
        <location evidence="1">Membrane</location>
        <topology evidence="1">Multi-pass membrane protein</topology>
    </subcellularLocation>
</comment>
<keyword evidence="4 6" id="KW-1133">Transmembrane helix</keyword>
<evidence type="ECO:0000256" key="5">
    <source>
        <dbReference type="ARBA" id="ARBA00023136"/>
    </source>
</evidence>
<name>A0A1Y0IKN5_9BACL</name>
<dbReference type="PROSITE" id="PS50928">
    <property type="entry name" value="ABC_TM1"/>
    <property type="match status" value="1"/>
</dbReference>
<keyword evidence="5 6" id="KW-0472">Membrane</keyword>
<dbReference type="GO" id="GO:0055085">
    <property type="term" value="P:transmembrane transport"/>
    <property type="evidence" value="ECO:0007669"/>
    <property type="project" value="InterPro"/>
</dbReference>
<dbReference type="SUPFAM" id="SSF161098">
    <property type="entry name" value="MetI-like"/>
    <property type="match status" value="1"/>
</dbReference>
<comment type="similarity">
    <text evidence="6">Belongs to the binding-protein-dependent transport system permease family.</text>
</comment>
<dbReference type="AlphaFoldDB" id="A0A1Y0IKN5"/>
<feature type="transmembrane region" description="Helical" evidence="6">
    <location>
        <begin position="225"/>
        <end position="250"/>
    </location>
</feature>
<dbReference type="EMBL" id="CP021434">
    <property type="protein sequence ID" value="ARU60609.1"/>
    <property type="molecule type" value="Genomic_DNA"/>
</dbReference>
<dbReference type="PANTHER" id="PTHR43839:SF3">
    <property type="entry name" value="OLIGOPEPTIDE ABC TRANSPORTER, PERMEASE PROTEIN"/>
    <property type="match status" value="1"/>
</dbReference>
<dbReference type="Gene3D" id="1.10.3720.10">
    <property type="entry name" value="MetI-like"/>
    <property type="match status" value="1"/>
</dbReference>
<dbReference type="Pfam" id="PF00528">
    <property type="entry name" value="BPD_transp_1"/>
    <property type="match status" value="1"/>
</dbReference>
<evidence type="ECO:0000256" key="6">
    <source>
        <dbReference type="RuleBase" id="RU363032"/>
    </source>
</evidence>
<evidence type="ECO:0000256" key="3">
    <source>
        <dbReference type="ARBA" id="ARBA00022692"/>
    </source>
</evidence>
<dbReference type="KEGG" id="tum:CBW65_05570"/>
<evidence type="ECO:0000313" key="9">
    <source>
        <dbReference type="Proteomes" id="UP000195437"/>
    </source>
</evidence>
<dbReference type="InterPro" id="IPR035906">
    <property type="entry name" value="MetI-like_sf"/>
</dbReference>
<sequence>MNAAAEAKKDRLLYQLAWALLLILVFVAVFGSYLMPHEITAAHKVGITYETVNGVKTPISPPFAPDWAHPLGTDHRGYDVLSLLLNGAKYTLGFAFLVTLVRFLIALPMGLYSGSTGRGRKIIQTLQLITSGVPTLLFIFPTLYGLSRLLGMNEGMNPNDPKILMFAFLLFTLLVLIGVFQIAHQMGERARFFAAKEYVGAAKTMGASTTRIVFRHLMPHLRPDMWFALLTDFIQVLFLLGQLAVLNIFLGGGERFVFDDGPPAQFMTLTMTGEWGGMISYGARALRYYPWILFAAGLFLTLSILILSFFSKQLQKRLARPYLYRTQPLLQNKPVLAMGTAVVAACALILVFLPNKSPTVITATAQVQQEQIDPIKKELEAQTKRQEQGMKETATGIIKNLKEDKWNYAQAYLYLNPGRNRSYMMNYDKPFAPFDGWMAKLKAGYEFVEFGAITRSDKQLELSDGHKMDLLQIEIKVKGPNGEQETWNLPMFGNRAVGELTKPEGAK</sequence>
<feature type="transmembrane region" description="Helical" evidence="6">
    <location>
        <begin position="288"/>
        <end position="310"/>
    </location>
</feature>
<evidence type="ECO:0000256" key="4">
    <source>
        <dbReference type="ARBA" id="ARBA00022989"/>
    </source>
</evidence>
<feature type="transmembrane region" description="Helical" evidence="6">
    <location>
        <begin position="12"/>
        <end position="35"/>
    </location>
</feature>
<evidence type="ECO:0000313" key="8">
    <source>
        <dbReference type="EMBL" id="ARU60609.1"/>
    </source>
</evidence>
<gene>
    <name evidence="8" type="ORF">CBW65_05570</name>
</gene>
<keyword evidence="2 6" id="KW-0813">Transport</keyword>
<feature type="transmembrane region" description="Helical" evidence="6">
    <location>
        <begin position="90"/>
        <end position="113"/>
    </location>
</feature>
<feature type="transmembrane region" description="Helical" evidence="6">
    <location>
        <begin position="335"/>
        <end position="353"/>
    </location>
</feature>
<reference evidence="9" key="1">
    <citation type="submission" date="2017-05" db="EMBL/GenBank/DDBJ databases">
        <authorList>
            <person name="Sung H."/>
        </authorList>
    </citation>
    <scope>NUCLEOTIDE SEQUENCE [LARGE SCALE GENOMIC DNA]</scope>
    <source>
        <strain evidence="9">AR23208</strain>
    </source>
</reference>